<dbReference type="InterPro" id="IPR005786">
    <property type="entry name" value="B_amino_transII"/>
</dbReference>
<name>A0A2S6CJF0_9PEZI</name>
<dbReference type="PANTHER" id="PTHR42825:SF2">
    <property type="entry name" value="BRANCHED-CHAIN-AMINO-ACID AMINOTRANSFERASE 3, CHLOROPLASTIC-RELATED"/>
    <property type="match status" value="1"/>
</dbReference>
<keyword evidence="10" id="KW-1185">Reference proteome</keyword>
<dbReference type="AlphaFoldDB" id="A0A2S6CJF0"/>
<comment type="similarity">
    <text evidence="3">Belongs to the class-IV pyridoxal-phosphate-dependent aminotransferase family.</text>
</comment>
<dbReference type="Gene3D" id="3.30.470.10">
    <property type="match status" value="1"/>
</dbReference>
<dbReference type="InterPro" id="IPR036038">
    <property type="entry name" value="Aminotransferase-like"/>
</dbReference>
<comment type="caution">
    <text evidence="9">The sequence shown here is derived from an EMBL/GenBank/DDBJ whole genome shotgun (WGS) entry which is preliminary data.</text>
</comment>
<evidence type="ECO:0000313" key="9">
    <source>
        <dbReference type="EMBL" id="PPJ59855.1"/>
    </source>
</evidence>
<sequence>MASSFPPPPVNTIDWDDIGFKVREVNGHIESTYSVKTGEWTAPQFVQDPFLRLHGMAPGLNYGMQCYEGLKASRGPDDKTIGIFRPQANAERMQHSASFVSMPDVPVELFKKSVHLAVSLNAAYVPPHRTGASMYIRPLLFGSSAQLGLDPPEEYTFLVFVMPTGVYHGVHPVACLILEDFDRAAPEGTGSAKIGGNYAPVLRHSGKAKKEGFGITLHLDSRTRTEVDEFSTSGFIGIHGNPEEGCTIVVPDSKNVIKSVTSNTICEIAKSWGWKVEQRPIKYNEIGTFTEIAAAGTAAALVPIKSITMRSKNDTFKYQGGGDEPGPAVVKLLAQLKGIQQGKIKDEFGWVEQVREYEPEEYAHDGAGQSNGVNGATPNELP</sequence>
<evidence type="ECO:0008006" key="11">
    <source>
        <dbReference type="Google" id="ProtNLM"/>
    </source>
</evidence>
<evidence type="ECO:0000256" key="1">
    <source>
        <dbReference type="ARBA" id="ARBA00001933"/>
    </source>
</evidence>
<accession>A0A2S6CJF0</accession>
<dbReference type="InterPro" id="IPR043132">
    <property type="entry name" value="BCAT-like_C"/>
</dbReference>
<keyword evidence="5" id="KW-0808">Transferase</keyword>
<protein>
    <recommendedName>
        <fullName evidence="11">Branched-chain-amino-acid aminotransferase</fullName>
    </recommendedName>
</protein>
<dbReference type="Proteomes" id="UP000237631">
    <property type="component" value="Unassembled WGS sequence"/>
</dbReference>
<dbReference type="FunFam" id="3.20.10.10:FF:000010">
    <property type="entry name" value="Branched-chain amino acid aminotransferase"/>
    <property type="match status" value="1"/>
</dbReference>
<dbReference type="FunFam" id="3.30.470.10:FF:000004">
    <property type="entry name" value="Branched-chain-amino-acid aminotransferase"/>
    <property type="match status" value="1"/>
</dbReference>
<evidence type="ECO:0000256" key="7">
    <source>
        <dbReference type="PIRSR" id="PIRSR006468-1"/>
    </source>
</evidence>
<dbReference type="STRING" id="357750.A0A2S6CJF0"/>
<evidence type="ECO:0000256" key="3">
    <source>
        <dbReference type="ARBA" id="ARBA00009320"/>
    </source>
</evidence>
<evidence type="ECO:0000256" key="5">
    <source>
        <dbReference type="ARBA" id="ARBA00022679"/>
    </source>
</evidence>
<dbReference type="GO" id="GO:0004084">
    <property type="term" value="F:branched-chain-amino-acid transaminase activity"/>
    <property type="evidence" value="ECO:0007669"/>
    <property type="project" value="InterPro"/>
</dbReference>
<feature type="modified residue" description="N6-(pyridoxal phosphate)lysine" evidence="7">
    <location>
        <position position="193"/>
    </location>
</feature>
<gene>
    <name evidence="9" type="ORF">CBER1_04933</name>
</gene>
<dbReference type="Pfam" id="PF01063">
    <property type="entry name" value="Aminotran_4"/>
    <property type="match status" value="1"/>
</dbReference>
<dbReference type="GO" id="GO:0009081">
    <property type="term" value="P:branched-chain amino acid metabolic process"/>
    <property type="evidence" value="ECO:0007669"/>
    <property type="project" value="InterPro"/>
</dbReference>
<evidence type="ECO:0000256" key="2">
    <source>
        <dbReference type="ARBA" id="ARBA00005179"/>
    </source>
</evidence>
<keyword evidence="6" id="KW-0663">Pyridoxal phosphate</keyword>
<dbReference type="EMBL" id="PNEN01000346">
    <property type="protein sequence ID" value="PPJ59855.1"/>
    <property type="molecule type" value="Genomic_DNA"/>
</dbReference>
<evidence type="ECO:0000256" key="8">
    <source>
        <dbReference type="SAM" id="MobiDB-lite"/>
    </source>
</evidence>
<dbReference type="InterPro" id="IPR001544">
    <property type="entry name" value="Aminotrans_IV"/>
</dbReference>
<dbReference type="PANTHER" id="PTHR42825">
    <property type="entry name" value="AMINO ACID AMINOTRANSFERASE"/>
    <property type="match status" value="1"/>
</dbReference>
<keyword evidence="4" id="KW-0032">Aminotransferase</keyword>
<proteinExistence type="inferred from homology"/>
<evidence type="ECO:0000313" key="10">
    <source>
        <dbReference type="Proteomes" id="UP000237631"/>
    </source>
</evidence>
<feature type="compositionally biased region" description="Polar residues" evidence="8">
    <location>
        <begin position="368"/>
        <end position="382"/>
    </location>
</feature>
<reference evidence="10" key="1">
    <citation type="journal article" date="2017" name="bioRxiv">
        <title>Conservation of a gene cluster reveals novel cercosporin biosynthetic mechanisms and extends production to the genus Colletotrichum.</title>
        <authorList>
            <person name="de Jonge R."/>
            <person name="Ebert M.K."/>
            <person name="Huitt-Roehl C.R."/>
            <person name="Pal P."/>
            <person name="Suttle J.C."/>
            <person name="Spanner R.E."/>
            <person name="Neubauer J.D."/>
            <person name="Jurick W.M.II."/>
            <person name="Stott K.A."/>
            <person name="Secor G.A."/>
            <person name="Thomma B.P.H.J."/>
            <person name="Van de Peer Y."/>
            <person name="Townsend C.A."/>
            <person name="Bolton M.D."/>
        </authorList>
    </citation>
    <scope>NUCLEOTIDE SEQUENCE [LARGE SCALE GENOMIC DNA]</scope>
    <source>
        <strain evidence="10">CBS538.71</strain>
    </source>
</reference>
<dbReference type="Gene3D" id="3.20.10.10">
    <property type="entry name" value="D-amino Acid Aminotransferase, subunit A, domain 2"/>
    <property type="match status" value="1"/>
</dbReference>
<dbReference type="OrthoDB" id="409992at2759"/>
<dbReference type="PIRSF" id="PIRSF006468">
    <property type="entry name" value="BCAT1"/>
    <property type="match status" value="1"/>
</dbReference>
<comment type="pathway">
    <text evidence="2">Secondary metabolite biosynthesis.</text>
</comment>
<dbReference type="SUPFAM" id="SSF56752">
    <property type="entry name" value="D-aminoacid aminotransferase-like PLP-dependent enzymes"/>
    <property type="match status" value="1"/>
</dbReference>
<comment type="cofactor">
    <cofactor evidence="1">
        <name>pyridoxal 5'-phosphate</name>
        <dbReference type="ChEBI" id="CHEBI:597326"/>
    </cofactor>
</comment>
<dbReference type="InterPro" id="IPR043131">
    <property type="entry name" value="BCAT-like_N"/>
</dbReference>
<organism evidence="9 10">
    <name type="scientific">Cercospora berteroae</name>
    <dbReference type="NCBI Taxonomy" id="357750"/>
    <lineage>
        <taxon>Eukaryota</taxon>
        <taxon>Fungi</taxon>
        <taxon>Dikarya</taxon>
        <taxon>Ascomycota</taxon>
        <taxon>Pezizomycotina</taxon>
        <taxon>Dothideomycetes</taxon>
        <taxon>Dothideomycetidae</taxon>
        <taxon>Mycosphaerellales</taxon>
        <taxon>Mycosphaerellaceae</taxon>
        <taxon>Cercospora</taxon>
    </lineage>
</organism>
<evidence type="ECO:0000256" key="4">
    <source>
        <dbReference type="ARBA" id="ARBA00022576"/>
    </source>
</evidence>
<evidence type="ECO:0000256" key="6">
    <source>
        <dbReference type="ARBA" id="ARBA00022898"/>
    </source>
</evidence>
<feature type="region of interest" description="Disordered" evidence="8">
    <location>
        <begin position="359"/>
        <end position="382"/>
    </location>
</feature>